<accession>A0A811T0D6</accession>
<keyword evidence="1 4" id="KW-0694">RNA-binding</keyword>
<dbReference type="Gene3D" id="2.20.25.30">
    <property type="match status" value="1"/>
</dbReference>
<keyword evidence="4" id="KW-0862">Zinc</keyword>
<dbReference type="InterPro" id="IPR002674">
    <property type="entry name" value="Ribosomal_eL43"/>
</dbReference>
<comment type="subunit">
    <text evidence="4">Part of the 50S ribosomal subunit.</text>
</comment>
<dbReference type="GO" id="GO:0006412">
    <property type="term" value="P:translation"/>
    <property type="evidence" value="ECO:0007669"/>
    <property type="project" value="UniProtKB-UniRule"/>
</dbReference>
<comment type="function">
    <text evidence="4">Binds to the 23S rRNA.</text>
</comment>
<comment type="similarity">
    <text evidence="4">Belongs to the eukaryotic ribosomal protein eL43 family. Putative zinc-binding subfamily.</text>
</comment>
<dbReference type="GO" id="GO:1990904">
    <property type="term" value="C:ribonucleoprotein complex"/>
    <property type="evidence" value="ECO:0007669"/>
    <property type="project" value="UniProtKB-KW"/>
</dbReference>
<dbReference type="NCBIfam" id="TIGR00280">
    <property type="entry name" value="eL43_euk_arch"/>
    <property type="match status" value="1"/>
</dbReference>
<dbReference type="PANTHER" id="PTHR48129">
    <property type="entry name" value="60S RIBOSOMAL PROTEIN L37A"/>
    <property type="match status" value="1"/>
</dbReference>
<dbReference type="GO" id="GO:0070180">
    <property type="term" value="F:large ribosomal subunit rRNA binding"/>
    <property type="evidence" value="ECO:0007669"/>
    <property type="project" value="UniProtKB-UniRule"/>
</dbReference>
<gene>
    <name evidence="4" type="primary">rpl37ae</name>
    <name evidence="5" type="ORF">KFBDDELM_00101</name>
</gene>
<evidence type="ECO:0000313" key="6">
    <source>
        <dbReference type="Proteomes" id="UP000606624"/>
    </source>
</evidence>
<evidence type="ECO:0000256" key="1">
    <source>
        <dbReference type="ARBA" id="ARBA00022884"/>
    </source>
</evidence>
<organism evidence="5 6">
    <name type="scientific">Candidatus Argoarchaeum ethanivorans</name>
    <dbReference type="NCBI Taxonomy" id="2608793"/>
    <lineage>
        <taxon>Archaea</taxon>
        <taxon>Methanobacteriati</taxon>
        <taxon>Methanobacteriota</taxon>
        <taxon>Stenosarchaea group</taxon>
        <taxon>Methanomicrobia</taxon>
        <taxon>Methanosarcinales</taxon>
        <taxon>Methanosarcinales incertae sedis</taxon>
        <taxon>GOM Arc I cluster</taxon>
        <taxon>Candidatus Argoarchaeum</taxon>
    </lineage>
</organism>
<dbReference type="GO" id="GO:0008270">
    <property type="term" value="F:zinc ion binding"/>
    <property type="evidence" value="ECO:0007669"/>
    <property type="project" value="UniProtKB-UniRule"/>
</dbReference>
<dbReference type="NCBIfam" id="NF003058">
    <property type="entry name" value="PRK03976.1"/>
    <property type="match status" value="1"/>
</dbReference>
<evidence type="ECO:0000256" key="3">
    <source>
        <dbReference type="ARBA" id="ARBA00023274"/>
    </source>
</evidence>
<reference evidence="5" key="1">
    <citation type="submission" date="2020-10" db="EMBL/GenBank/DDBJ databases">
        <authorList>
            <person name="Hahn C.J."/>
            <person name="Laso-Perez R."/>
            <person name="Vulcano F."/>
            <person name="Vaziourakis K.-M."/>
            <person name="Stokke R."/>
            <person name="Steen I.H."/>
            <person name="Teske A."/>
            <person name="Boetius A."/>
            <person name="Liebeke M."/>
            <person name="Amann R."/>
            <person name="Knittel K."/>
        </authorList>
    </citation>
    <scope>NUCLEOTIDE SEQUENCE</scope>
    <source>
        <strain evidence="5">Gfbio:e3339647-f889-4370-9287-4fb5cb688e4c:AG392E03_GoMArc1</strain>
    </source>
</reference>
<dbReference type="PANTHER" id="PTHR48129:SF1">
    <property type="entry name" value="LARGE RIBOSOMAL SUBUNIT PROTEIN EL43"/>
    <property type="match status" value="1"/>
</dbReference>
<dbReference type="InterPro" id="IPR011332">
    <property type="entry name" value="Ribosomal_zn-bd"/>
</dbReference>
<protein>
    <recommendedName>
        <fullName evidence="4">Large ribosomal subunit protein eL43</fullName>
    </recommendedName>
</protein>
<comment type="cofactor">
    <cofactor evidence="4">
        <name>Zn(2+)</name>
        <dbReference type="ChEBI" id="CHEBI:29105"/>
    </cofactor>
    <text evidence="4">Binds 1 zinc ion per subunit.</text>
</comment>
<evidence type="ECO:0000256" key="4">
    <source>
        <dbReference type="HAMAP-Rule" id="MF_00327"/>
    </source>
</evidence>
<dbReference type="Proteomes" id="UP000606624">
    <property type="component" value="Unassembled WGS sequence"/>
</dbReference>
<feature type="binding site" evidence="4">
    <location>
        <position position="42"/>
    </location>
    <ligand>
        <name>Zn(2+)</name>
        <dbReference type="ChEBI" id="CHEBI:29105"/>
    </ligand>
</feature>
<evidence type="ECO:0000313" key="5">
    <source>
        <dbReference type="EMBL" id="CAD6490223.1"/>
    </source>
</evidence>
<feature type="binding site" evidence="4">
    <location>
        <position position="63"/>
    </location>
    <ligand>
        <name>Zn(2+)</name>
        <dbReference type="ChEBI" id="CHEBI:29105"/>
    </ligand>
</feature>
<proteinExistence type="inferred from homology"/>
<evidence type="ECO:0000256" key="2">
    <source>
        <dbReference type="ARBA" id="ARBA00022980"/>
    </source>
</evidence>
<dbReference type="GO" id="GO:0005840">
    <property type="term" value="C:ribosome"/>
    <property type="evidence" value="ECO:0007669"/>
    <property type="project" value="UniProtKB-KW"/>
</dbReference>
<keyword evidence="3 4" id="KW-0687">Ribonucleoprotein</keyword>
<comment type="caution">
    <text evidence="5">The sequence shown here is derived from an EMBL/GenBank/DDBJ whole genome shotgun (WGS) entry which is preliminary data.</text>
</comment>
<keyword evidence="4" id="KW-0479">Metal-binding</keyword>
<feature type="binding site" evidence="4">
    <location>
        <position position="60"/>
    </location>
    <ligand>
        <name>Zn(2+)</name>
        <dbReference type="ChEBI" id="CHEBI:29105"/>
    </ligand>
</feature>
<name>A0A811T0D6_9EURY</name>
<dbReference type="InterPro" id="IPR011331">
    <property type="entry name" value="Ribosomal_eL37/eL43"/>
</dbReference>
<keyword evidence="4" id="KW-0699">rRNA-binding</keyword>
<dbReference type="EMBL" id="CAJHIN010000003">
    <property type="protein sequence ID" value="CAD6490223.1"/>
    <property type="molecule type" value="Genomic_DNA"/>
</dbReference>
<dbReference type="HAMAP" id="MF_00327">
    <property type="entry name" value="Ribosomal_eL43"/>
    <property type="match status" value="1"/>
</dbReference>
<dbReference type="InterPro" id="IPR050522">
    <property type="entry name" value="Ribosomal_protein_eL43"/>
</dbReference>
<keyword evidence="2 4" id="KW-0689">Ribosomal protein</keyword>
<dbReference type="GO" id="GO:0003735">
    <property type="term" value="F:structural constituent of ribosome"/>
    <property type="evidence" value="ECO:0007669"/>
    <property type="project" value="InterPro"/>
</dbReference>
<keyword evidence="4" id="KW-0863">Zinc-finger</keyword>
<sequence>MAQQRRKGKKTRSAGRFGVRYGRKNRKLVADIEEKMRQGYQCKKCGHITVRRTDTGIWKCRKCHYTFAGGSYVPSTPQGLVAQRSIAAQEPA</sequence>
<feature type="zinc finger region" description="C4-type" evidence="4">
    <location>
        <begin position="42"/>
        <end position="63"/>
    </location>
</feature>
<dbReference type="AlphaFoldDB" id="A0A811T0D6"/>
<dbReference type="SUPFAM" id="SSF57829">
    <property type="entry name" value="Zn-binding ribosomal proteins"/>
    <property type="match status" value="1"/>
</dbReference>
<dbReference type="Pfam" id="PF01780">
    <property type="entry name" value="Ribosomal_L37ae"/>
    <property type="match status" value="1"/>
</dbReference>
<feature type="binding site" evidence="4">
    <location>
        <position position="45"/>
    </location>
    <ligand>
        <name>Zn(2+)</name>
        <dbReference type="ChEBI" id="CHEBI:29105"/>
    </ligand>
</feature>